<dbReference type="AlphaFoldDB" id="A0A8J2YZ66"/>
<evidence type="ECO:0000256" key="5">
    <source>
        <dbReference type="SAM" id="Phobius"/>
    </source>
</evidence>
<proteinExistence type="predicted"/>
<evidence type="ECO:0000313" key="7">
    <source>
        <dbReference type="Proteomes" id="UP000646365"/>
    </source>
</evidence>
<dbReference type="PANTHER" id="PTHR43847:SF1">
    <property type="entry name" value="BLL3993 PROTEIN"/>
    <property type="match status" value="1"/>
</dbReference>
<evidence type="ECO:0000256" key="4">
    <source>
        <dbReference type="ARBA" id="ARBA00023136"/>
    </source>
</evidence>
<keyword evidence="6" id="KW-0489">Methyltransferase</keyword>
<feature type="transmembrane region" description="Helical" evidence="5">
    <location>
        <begin position="76"/>
        <end position="94"/>
    </location>
</feature>
<organism evidence="6 7">
    <name type="scientific">Aliidongia dinghuensis</name>
    <dbReference type="NCBI Taxonomy" id="1867774"/>
    <lineage>
        <taxon>Bacteria</taxon>
        <taxon>Pseudomonadati</taxon>
        <taxon>Pseudomonadota</taxon>
        <taxon>Alphaproteobacteria</taxon>
        <taxon>Rhodospirillales</taxon>
        <taxon>Dongiaceae</taxon>
        <taxon>Aliidongia</taxon>
    </lineage>
</organism>
<feature type="transmembrane region" description="Helical" evidence="5">
    <location>
        <begin position="161"/>
        <end position="188"/>
    </location>
</feature>
<protein>
    <submittedName>
        <fullName evidence="6">Isoprenylcysteine carboxyl methyltransferase</fullName>
    </submittedName>
</protein>
<feature type="transmembrane region" description="Helical" evidence="5">
    <location>
        <begin position="106"/>
        <end position="126"/>
    </location>
</feature>
<dbReference type="Pfam" id="PF04191">
    <property type="entry name" value="PEMT"/>
    <property type="match status" value="1"/>
</dbReference>
<name>A0A8J2YZ66_9PROT</name>
<dbReference type="GO" id="GO:0008168">
    <property type="term" value="F:methyltransferase activity"/>
    <property type="evidence" value="ECO:0007669"/>
    <property type="project" value="UniProtKB-KW"/>
</dbReference>
<gene>
    <name evidence="6" type="ORF">GCM10011611_58930</name>
</gene>
<accession>A0A8J2YZ66</accession>
<keyword evidence="7" id="KW-1185">Reference proteome</keyword>
<reference evidence="6" key="1">
    <citation type="journal article" date="2014" name="Int. J. Syst. Evol. Microbiol.">
        <title>Complete genome sequence of Corynebacterium casei LMG S-19264T (=DSM 44701T), isolated from a smear-ripened cheese.</title>
        <authorList>
            <consortium name="US DOE Joint Genome Institute (JGI-PGF)"/>
            <person name="Walter F."/>
            <person name="Albersmeier A."/>
            <person name="Kalinowski J."/>
            <person name="Ruckert C."/>
        </authorList>
    </citation>
    <scope>NUCLEOTIDE SEQUENCE</scope>
    <source>
        <strain evidence="6">CGMCC 1.15725</strain>
    </source>
</reference>
<dbReference type="Proteomes" id="UP000646365">
    <property type="component" value="Unassembled WGS sequence"/>
</dbReference>
<comment type="subcellular location">
    <subcellularLocation>
        <location evidence="1">Endomembrane system</location>
        <topology evidence="1">Multi-pass membrane protein</topology>
    </subcellularLocation>
</comment>
<dbReference type="GO" id="GO:0012505">
    <property type="term" value="C:endomembrane system"/>
    <property type="evidence" value="ECO:0007669"/>
    <property type="project" value="UniProtKB-SubCell"/>
</dbReference>
<keyword evidence="2 5" id="KW-0812">Transmembrane</keyword>
<evidence type="ECO:0000256" key="3">
    <source>
        <dbReference type="ARBA" id="ARBA00022989"/>
    </source>
</evidence>
<keyword evidence="4 5" id="KW-0472">Membrane</keyword>
<evidence type="ECO:0000256" key="1">
    <source>
        <dbReference type="ARBA" id="ARBA00004127"/>
    </source>
</evidence>
<dbReference type="PANTHER" id="PTHR43847">
    <property type="entry name" value="BLL3993 PROTEIN"/>
    <property type="match status" value="1"/>
</dbReference>
<evidence type="ECO:0000313" key="6">
    <source>
        <dbReference type="EMBL" id="GGF44726.1"/>
    </source>
</evidence>
<comment type="caution">
    <text evidence="6">The sequence shown here is derived from an EMBL/GenBank/DDBJ whole genome shotgun (WGS) entry which is preliminary data.</text>
</comment>
<dbReference type="EMBL" id="BMJQ01000021">
    <property type="protein sequence ID" value="GGF44726.1"/>
    <property type="molecule type" value="Genomic_DNA"/>
</dbReference>
<sequence length="225" mass="24686">MLAKMIVRSLLGAVLLGLVLFLPAGTLAWPEAWLFIALFIGLGGATGVWLWKTDPDLLAERLKSPVDASQRPRDRVLMATILLLFWSWFIFMALDARRFGWSTAPVWAEALGAVLIVVAFAGWAQVLRANHFAAVTVRVQAERHQTVITTGPYAVVRHPMYAYALLFMAGTPLMLGSLWGLAGLALFIPLLAARALGEEAILIDGLSGYRAYAGKVRFRLLPGLW</sequence>
<dbReference type="Gene3D" id="1.20.120.1630">
    <property type="match status" value="1"/>
</dbReference>
<keyword evidence="6" id="KW-0808">Transferase</keyword>
<dbReference type="InterPro" id="IPR007318">
    <property type="entry name" value="Phopholipid_MeTrfase"/>
</dbReference>
<reference evidence="6" key="2">
    <citation type="submission" date="2020-09" db="EMBL/GenBank/DDBJ databases">
        <authorList>
            <person name="Sun Q."/>
            <person name="Zhou Y."/>
        </authorList>
    </citation>
    <scope>NUCLEOTIDE SEQUENCE</scope>
    <source>
        <strain evidence="6">CGMCC 1.15725</strain>
    </source>
</reference>
<dbReference type="InterPro" id="IPR052527">
    <property type="entry name" value="Metal_cation-efflux_comp"/>
</dbReference>
<evidence type="ECO:0000256" key="2">
    <source>
        <dbReference type="ARBA" id="ARBA00022692"/>
    </source>
</evidence>
<keyword evidence="3 5" id="KW-1133">Transmembrane helix</keyword>
<dbReference type="RefSeq" id="WP_189051768.1">
    <property type="nucleotide sequence ID" value="NZ_BMJQ01000021.1"/>
</dbReference>
<dbReference type="GO" id="GO:0032259">
    <property type="term" value="P:methylation"/>
    <property type="evidence" value="ECO:0007669"/>
    <property type="project" value="UniProtKB-KW"/>
</dbReference>